<dbReference type="InterPro" id="IPR009078">
    <property type="entry name" value="Ferritin-like_SF"/>
</dbReference>
<keyword evidence="6 8" id="KW-0503">Monooxygenase</keyword>
<keyword evidence="7 8" id="KW-0472">Membrane</keyword>
<dbReference type="PANTHER" id="PTHR11237">
    <property type="entry name" value="COENZYME Q10 BIOSYNTHESIS PROTEIN 7"/>
    <property type="match status" value="1"/>
</dbReference>
<evidence type="ECO:0000313" key="10">
    <source>
        <dbReference type="Proteomes" id="UP001642483"/>
    </source>
</evidence>
<comment type="subunit">
    <text evidence="8">Component of a multi-subunit COQ enzyme complex.</text>
</comment>
<name>A0ABP0GTG5_CLALP</name>
<protein>
    <recommendedName>
        <fullName evidence="8">5-demethoxyubiquinone hydroxylase, mitochondrial</fullName>
        <shortName evidence="8">DMQ hydroxylase</shortName>
        <ecNumber evidence="8">1.14.99.60</ecNumber>
    </recommendedName>
    <alternativeName>
        <fullName evidence="8">Ubiquinone biosynthesis monooxygenase COQ7</fullName>
    </alternativeName>
</protein>
<evidence type="ECO:0000256" key="3">
    <source>
        <dbReference type="ARBA" id="ARBA00022723"/>
    </source>
</evidence>
<dbReference type="SUPFAM" id="SSF47240">
    <property type="entry name" value="Ferritin-like"/>
    <property type="match status" value="1"/>
</dbReference>
<keyword evidence="3 8" id="KW-0479">Metal-binding</keyword>
<comment type="pathway">
    <text evidence="1 8">Cofactor biosynthesis; ubiquinone biosynthesis.</text>
</comment>
<keyword evidence="2 8" id="KW-0831">Ubiquinone biosynthesis</keyword>
<dbReference type="EMBL" id="CAWYQH010000141">
    <property type="protein sequence ID" value="CAK8695019.1"/>
    <property type="molecule type" value="Genomic_DNA"/>
</dbReference>
<keyword evidence="10" id="KW-1185">Reference proteome</keyword>
<comment type="catalytic activity">
    <reaction evidence="8">
        <text>a 5-methoxy-2-methyl-3-(all-trans-polyprenyl)benzene-1,4-diol + AH2 + O2 = a 3-demethylubiquinol + A + H2O</text>
        <dbReference type="Rhea" id="RHEA:50908"/>
        <dbReference type="Rhea" id="RHEA-COMP:10859"/>
        <dbReference type="Rhea" id="RHEA-COMP:10914"/>
        <dbReference type="ChEBI" id="CHEBI:13193"/>
        <dbReference type="ChEBI" id="CHEBI:15377"/>
        <dbReference type="ChEBI" id="CHEBI:15379"/>
        <dbReference type="ChEBI" id="CHEBI:17499"/>
        <dbReference type="ChEBI" id="CHEBI:84167"/>
        <dbReference type="ChEBI" id="CHEBI:84422"/>
        <dbReference type="EC" id="1.14.99.60"/>
    </reaction>
</comment>
<evidence type="ECO:0000256" key="7">
    <source>
        <dbReference type="ARBA" id="ARBA00023136"/>
    </source>
</evidence>
<organism evidence="9 10">
    <name type="scientific">Clavelina lepadiformis</name>
    <name type="common">Light-bulb sea squirt</name>
    <name type="synonym">Ascidia lepadiformis</name>
    <dbReference type="NCBI Taxonomy" id="159417"/>
    <lineage>
        <taxon>Eukaryota</taxon>
        <taxon>Metazoa</taxon>
        <taxon>Chordata</taxon>
        <taxon>Tunicata</taxon>
        <taxon>Ascidiacea</taxon>
        <taxon>Aplousobranchia</taxon>
        <taxon>Clavelinidae</taxon>
        <taxon>Clavelina</taxon>
    </lineage>
</organism>
<comment type="function">
    <text evidence="8">Catalyzes the hydroxylation of 2-polyprenyl-3-methyl-6-methoxy-1,4-benzoquinol (DMQH2) during ubiquinone biosynthesis. Has also a structural role in the COQ enzyme complex, stabilizing other COQ polypeptides. Involved in lifespan determination in a ubiquinone-independent manner.</text>
</comment>
<dbReference type="CDD" id="cd01042">
    <property type="entry name" value="DMQH"/>
    <property type="match status" value="1"/>
</dbReference>
<comment type="subcellular location">
    <subcellularLocation>
        <location evidence="8">Mitochondrion inner membrane</location>
        <topology evidence="8">Peripheral membrane protein</topology>
        <orientation evidence="8">Matrix side</orientation>
    </subcellularLocation>
</comment>
<evidence type="ECO:0000256" key="1">
    <source>
        <dbReference type="ARBA" id="ARBA00004749"/>
    </source>
</evidence>
<dbReference type="Proteomes" id="UP001642483">
    <property type="component" value="Unassembled WGS sequence"/>
</dbReference>
<dbReference type="EC" id="1.14.99.60" evidence="8"/>
<feature type="binding site" evidence="8">
    <location>
        <position position="84"/>
    </location>
    <ligand>
        <name>Fe cation</name>
        <dbReference type="ChEBI" id="CHEBI:24875"/>
        <label>2</label>
    </ligand>
</feature>
<dbReference type="PANTHER" id="PTHR11237:SF4">
    <property type="entry name" value="5-DEMETHOXYUBIQUINONE HYDROXYLASE, MITOCHONDRIAL"/>
    <property type="match status" value="1"/>
</dbReference>
<feature type="binding site" evidence="8">
    <location>
        <position position="84"/>
    </location>
    <ligand>
        <name>Fe cation</name>
        <dbReference type="ChEBI" id="CHEBI:24875"/>
        <label>1</label>
    </ligand>
</feature>
<evidence type="ECO:0000256" key="5">
    <source>
        <dbReference type="ARBA" id="ARBA00023004"/>
    </source>
</evidence>
<feature type="binding site" evidence="8">
    <location>
        <position position="54"/>
    </location>
    <ligand>
        <name>Fe cation</name>
        <dbReference type="ChEBI" id="CHEBI:24875"/>
        <label>1</label>
    </ligand>
</feature>
<evidence type="ECO:0000313" key="9">
    <source>
        <dbReference type="EMBL" id="CAK8695019.1"/>
    </source>
</evidence>
<feature type="binding site" evidence="8">
    <location>
        <position position="171"/>
    </location>
    <ligand>
        <name>Fe cation</name>
        <dbReference type="ChEBI" id="CHEBI:24875"/>
        <label>1</label>
    </ligand>
</feature>
<feature type="binding site" evidence="8">
    <location>
        <position position="136"/>
    </location>
    <ligand>
        <name>Fe cation</name>
        <dbReference type="ChEBI" id="CHEBI:24875"/>
        <label>2</label>
    </ligand>
</feature>
<dbReference type="InterPro" id="IPR011566">
    <property type="entry name" value="Ubq_synth_Coq7"/>
</dbReference>
<comment type="similarity">
    <text evidence="8">Belongs to the COQ7 family.</text>
</comment>
<evidence type="ECO:0000256" key="4">
    <source>
        <dbReference type="ARBA" id="ARBA00023002"/>
    </source>
</evidence>
<comment type="cofactor">
    <cofactor evidence="8">
        <name>Fe cation</name>
        <dbReference type="ChEBI" id="CHEBI:24875"/>
    </cofactor>
    <text evidence="8">Binds 2 iron ions per subunit.</text>
</comment>
<feature type="binding site" evidence="8">
    <location>
        <position position="174"/>
    </location>
    <ligand>
        <name>Fe cation</name>
        <dbReference type="ChEBI" id="CHEBI:24875"/>
        <label>2</label>
    </ligand>
</feature>
<dbReference type="Pfam" id="PF03232">
    <property type="entry name" value="COQ7"/>
    <property type="match status" value="1"/>
</dbReference>
<proteinExistence type="inferred from homology"/>
<keyword evidence="8" id="KW-0999">Mitochondrion inner membrane</keyword>
<dbReference type="HAMAP" id="MF_01658">
    <property type="entry name" value="COQ7"/>
    <property type="match status" value="1"/>
</dbReference>
<evidence type="ECO:0000256" key="6">
    <source>
        <dbReference type="ARBA" id="ARBA00023033"/>
    </source>
</evidence>
<reference evidence="9 10" key="1">
    <citation type="submission" date="2024-02" db="EMBL/GenBank/DDBJ databases">
        <authorList>
            <person name="Daric V."/>
            <person name="Darras S."/>
        </authorList>
    </citation>
    <scope>NUCLEOTIDE SEQUENCE [LARGE SCALE GENOMIC DNA]</scope>
</reference>
<gene>
    <name evidence="9" type="ORF">CVLEPA_LOCUS28325</name>
</gene>
<accession>A0ABP0GTG5</accession>
<keyword evidence="5 8" id="KW-0408">Iron</keyword>
<keyword evidence="8" id="KW-0496">Mitochondrion</keyword>
<evidence type="ECO:0000256" key="2">
    <source>
        <dbReference type="ARBA" id="ARBA00022688"/>
    </source>
</evidence>
<feature type="binding site" evidence="8">
    <location>
        <position position="87"/>
    </location>
    <ligand>
        <name>Fe cation</name>
        <dbReference type="ChEBI" id="CHEBI:24875"/>
        <label>1</label>
    </ligand>
</feature>
<keyword evidence="4 8" id="KW-0560">Oxidoreductase</keyword>
<comment type="caution">
    <text evidence="9">The sequence shown here is derived from an EMBL/GenBank/DDBJ whole genome shotgun (WGS) entry which is preliminary data.</text>
</comment>
<sequence length="210" mass="23664">MHAAVLPSGCSILSRRLLTLQSCLKPFQLCNLSTLDDHQKKIYDRIIRIDHAGEFGADRIYAGQMFVLGKTDVGPLIQHMWDQEKHHLQTFKDMISKHRSRPTVLLPLWNIAGFALGAGTALISKEAAMACTVAVEDTITKHYNMQIRKLLELNGDHDELLSTIKKFRDEEMEHHDIGLEQNAEAAPAYDILKKTIQMGCSAAIFLSERI</sequence>
<feature type="binding site" evidence="8">
    <location>
        <position position="171"/>
    </location>
    <ligand>
        <name>Fe cation</name>
        <dbReference type="ChEBI" id="CHEBI:24875"/>
        <label>2</label>
    </ligand>
</feature>
<evidence type="ECO:0000256" key="8">
    <source>
        <dbReference type="HAMAP-Rule" id="MF_03194"/>
    </source>
</evidence>